<dbReference type="KEGG" id="cact:HZ995_08415"/>
<proteinExistence type="predicted"/>
<sequence length="155" mass="17287">MPFRIKGLDPEPFQHLYGKSDAELADLHITRHAVEDYPAYPDRVSLTPIEIGGTALLLNYEHLPVDSPYRSRHAIYVQEGADTPYEAENTVPPLLTANPMALRGIDEVGCIEDADLVQGDAVQATIERMFQDERIAYIHAHFAARGCFAARIDRA</sequence>
<evidence type="ECO:0000313" key="2">
    <source>
        <dbReference type="Proteomes" id="UP000665026"/>
    </source>
</evidence>
<evidence type="ECO:0000313" key="1">
    <source>
        <dbReference type="EMBL" id="QTN34541.1"/>
    </source>
</evidence>
<dbReference type="InterPro" id="IPR009593">
    <property type="entry name" value="DUF1203"/>
</dbReference>
<organism evidence="1 2">
    <name type="scientific">Cognatishimia activa</name>
    <dbReference type="NCBI Taxonomy" id="1715691"/>
    <lineage>
        <taxon>Bacteria</taxon>
        <taxon>Pseudomonadati</taxon>
        <taxon>Pseudomonadota</taxon>
        <taxon>Alphaproteobacteria</taxon>
        <taxon>Rhodobacterales</taxon>
        <taxon>Paracoccaceae</taxon>
        <taxon>Cognatishimia</taxon>
    </lineage>
</organism>
<gene>
    <name evidence="1" type="ORF">HZ995_08415</name>
</gene>
<dbReference type="RefSeq" id="WP_209355234.1">
    <property type="nucleotide sequence ID" value="NZ_CP060010.1"/>
</dbReference>
<protein>
    <submittedName>
        <fullName evidence="1">DUF1203 domain-containing protein</fullName>
    </submittedName>
</protein>
<dbReference type="Proteomes" id="UP000665026">
    <property type="component" value="Chromosome"/>
</dbReference>
<accession>A0A975I770</accession>
<dbReference type="AlphaFoldDB" id="A0A975I770"/>
<reference evidence="1" key="1">
    <citation type="submission" date="2020-07" db="EMBL/GenBank/DDBJ databases">
        <title>Genome sequences of bacteria associated with the marine, planktonic diatom Thalassiosira profunda strain ECT2AJA-044.</title>
        <authorList>
            <person name="Gargas C.B."/>
            <person name="Roberts W.R."/>
            <person name="Alverson A.J."/>
        </authorList>
    </citation>
    <scope>NUCLEOTIDE SEQUENCE</scope>
    <source>
        <strain evidence="1">ECT2AJA-044</strain>
    </source>
</reference>
<dbReference type="Pfam" id="PF06718">
    <property type="entry name" value="DUF1203"/>
    <property type="match status" value="1"/>
</dbReference>
<name>A0A975I770_9RHOB</name>
<dbReference type="EMBL" id="CP060010">
    <property type="protein sequence ID" value="QTN34541.1"/>
    <property type="molecule type" value="Genomic_DNA"/>
</dbReference>